<keyword evidence="4" id="KW-1185">Reference proteome</keyword>
<dbReference type="EMBL" id="KN734733">
    <property type="protein sequence ID" value="KIH57164.1"/>
    <property type="molecule type" value="Genomic_DNA"/>
</dbReference>
<dbReference type="InterPro" id="IPR021109">
    <property type="entry name" value="Peptidase_aspartic_dom_sf"/>
</dbReference>
<sequence length="256" mass="28440">ACLVFCPKRNQCCFGRRHKRDTYPCRGRRVYDPRDSKTFEETKEDFDAQFGEFEASGIYSKETVVFGEDRTKHLVANGIKFGRAKQAYGFHPSPMDGVLGLGFVDPIEEDYVPALLQAAKLGLVKPIFTIFLKHVEAEVDVHGGVLTLGGIDDVHCDKNVEYVKLSGISIKNFSLKKKEQADSDTKDPFITTPAAVSDAIAKEAGAEYNATDDLYDIDCSAKPVIELRIENKTYTIESTLKHSGGGAQHLGRWWIA</sequence>
<organism evidence="3 4">
    <name type="scientific">Ancylostoma duodenale</name>
    <dbReference type="NCBI Taxonomy" id="51022"/>
    <lineage>
        <taxon>Eukaryota</taxon>
        <taxon>Metazoa</taxon>
        <taxon>Ecdysozoa</taxon>
        <taxon>Nematoda</taxon>
        <taxon>Chromadorea</taxon>
        <taxon>Rhabditida</taxon>
        <taxon>Rhabditina</taxon>
        <taxon>Rhabditomorpha</taxon>
        <taxon>Strongyloidea</taxon>
        <taxon>Ancylostomatidae</taxon>
        <taxon>Ancylostomatinae</taxon>
        <taxon>Ancylostoma</taxon>
    </lineage>
</organism>
<protein>
    <submittedName>
        <fullName evidence="3">Eukaryotic aspartyl protease</fullName>
    </submittedName>
</protein>
<proteinExistence type="inferred from homology"/>
<dbReference type="OrthoDB" id="6614841at2759"/>
<evidence type="ECO:0000313" key="4">
    <source>
        <dbReference type="Proteomes" id="UP000054047"/>
    </source>
</evidence>
<evidence type="ECO:0000259" key="2">
    <source>
        <dbReference type="PROSITE" id="PS51767"/>
    </source>
</evidence>
<feature type="non-terminal residue" evidence="3">
    <location>
        <position position="1"/>
    </location>
</feature>
<dbReference type="Pfam" id="PF00026">
    <property type="entry name" value="Asp"/>
    <property type="match status" value="1"/>
</dbReference>
<comment type="similarity">
    <text evidence="1">Belongs to the peptidase A1 family.</text>
</comment>
<keyword evidence="3" id="KW-0645">Protease</keyword>
<feature type="domain" description="Peptidase A1" evidence="2">
    <location>
        <begin position="1"/>
        <end position="256"/>
    </location>
</feature>
<dbReference type="Proteomes" id="UP000054047">
    <property type="component" value="Unassembled WGS sequence"/>
</dbReference>
<accession>A0A0C2GE11</accession>
<reference evidence="3 4" key="1">
    <citation type="submission" date="2013-12" db="EMBL/GenBank/DDBJ databases">
        <title>Draft genome of the parsitic nematode Ancylostoma duodenale.</title>
        <authorList>
            <person name="Mitreva M."/>
        </authorList>
    </citation>
    <scope>NUCLEOTIDE SEQUENCE [LARGE SCALE GENOMIC DNA]</scope>
    <source>
        <strain evidence="3 4">Zhejiang</strain>
    </source>
</reference>
<dbReference type="GO" id="GO:0004190">
    <property type="term" value="F:aspartic-type endopeptidase activity"/>
    <property type="evidence" value="ECO:0007669"/>
    <property type="project" value="InterPro"/>
</dbReference>
<dbReference type="AlphaFoldDB" id="A0A0C2GE11"/>
<dbReference type="PANTHER" id="PTHR47966:SF45">
    <property type="entry name" value="PEPTIDASE A1 DOMAIN-CONTAINING PROTEIN"/>
    <property type="match status" value="1"/>
</dbReference>
<dbReference type="CDD" id="cd05471">
    <property type="entry name" value="pepsin_like"/>
    <property type="match status" value="1"/>
</dbReference>
<name>A0A0C2GE11_9BILA</name>
<dbReference type="InterPro" id="IPR001461">
    <property type="entry name" value="Aspartic_peptidase_A1"/>
</dbReference>
<dbReference type="Gene3D" id="2.40.70.10">
    <property type="entry name" value="Acid Proteases"/>
    <property type="match status" value="2"/>
</dbReference>
<evidence type="ECO:0000313" key="3">
    <source>
        <dbReference type="EMBL" id="KIH57164.1"/>
    </source>
</evidence>
<dbReference type="SUPFAM" id="SSF50630">
    <property type="entry name" value="Acid proteases"/>
    <property type="match status" value="1"/>
</dbReference>
<evidence type="ECO:0000256" key="1">
    <source>
        <dbReference type="ARBA" id="ARBA00007447"/>
    </source>
</evidence>
<keyword evidence="3" id="KW-0378">Hydrolase</keyword>
<dbReference type="InterPro" id="IPR033121">
    <property type="entry name" value="PEPTIDASE_A1"/>
</dbReference>
<dbReference type="GO" id="GO:0005764">
    <property type="term" value="C:lysosome"/>
    <property type="evidence" value="ECO:0007669"/>
    <property type="project" value="TreeGrafter"/>
</dbReference>
<dbReference type="GO" id="GO:0006508">
    <property type="term" value="P:proteolysis"/>
    <property type="evidence" value="ECO:0007669"/>
    <property type="project" value="UniProtKB-KW"/>
</dbReference>
<dbReference type="InterPro" id="IPR034164">
    <property type="entry name" value="Pepsin-like_dom"/>
</dbReference>
<dbReference type="PANTHER" id="PTHR47966">
    <property type="entry name" value="BETA-SITE APP-CLEAVING ENZYME, ISOFORM A-RELATED"/>
    <property type="match status" value="1"/>
</dbReference>
<gene>
    <name evidence="3" type="ORF">ANCDUO_12647</name>
</gene>
<dbReference type="PROSITE" id="PS51767">
    <property type="entry name" value="PEPTIDASE_A1"/>
    <property type="match status" value="1"/>
</dbReference>